<organism evidence="9 10">
    <name type="scientific">Cyclobacterium jeungdonense</name>
    <dbReference type="NCBI Taxonomy" id="708087"/>
    <lineage>
        <taxon>Bacteria</taxon>
        <taxon>Pseudomonadati</taxon>
        <taxon>Bacteroidota</taxon>
        <taxon>Cytophagia</taxon>
        <taxon>Cytophagales</taxon>
        <taxon>Cyclobacteriaceae</taxon>
        <taxon>Cyclobacterium</taxon>
    </lineage>
</organism>
<evidence type="ECO:0000256" key="2">
    <source>
        <dbReference type="ARBA" id="ARBA00022670"/>
    </source>
</evidence>
<feature type="domain" description="PKD" evidence="8">
    <location>
        <begin position="930"/>
        <end position="987"/>
    </location>
</feature>
<dbReference type="Pfam" id="PF00082">
    <property type="entry name" value="Peptidase_S8"/>
    <property type="match status" value="1"/>
</dbReference>
<sequence>MKKTLILIAFLLTGGLSFAQISGDSEGGMRKVRAELFQNLQENLQRYRLQPAEKESIAAQLGIPVRMRLADERIAVFQYLDDENHPVYYTTHNVAAAQATGTRALQQGGGLNLDLSGAGMVIGIYDQTRPKATHNEFGNRVTQIDGSTEEISNHATHVTGTILASGNNGNARGMANQATGWAFNWDADISKMSQNSYDPDLNPQGHLVSNHSYGFLMGWFRDSNNNWSWAGNEGVSADEDYRFGFYTTKAREIDQLAYSKPYYTIVWAAGNDRSDVGDGSRDADGPDDSIGPEGVSKNSLTIGAINMLNDYAGPSDVIMSSFSSWGPVDDGRIKPDLVGKGVNVFSTAILESNGADSYANLSGTSMATPNVSGSLLLLQELYNNRNAGRYMHSATVKALAIQTAKEAGMNPGPDYMFGWGLLDTEQAARMIIDEDGSSRIIREQDLQQNSVYEFEFISNGIEPIKATIAWTDPAGTPPSPRLNPVDLMLVNDLDLRIIAENGTTYFPWSLNPLDGSTAIANNQNDNFRDNVEQIQINNPSPQRYTLRVSHKGTLTNGQQPFSLVFSAGVSDGQTSTLYWIGEDGNWDNPQNWSLSSDGLAANQIPDEGTRVVIDRTISQETISLSQNTDVFSLNIFGDNPWVLDLNQNELLIRNGFRSSNNLTEIREGRIHFEGAEQNENILDFGRLNLANTDLIFDVGRWRVLSLPEVNRLQIAEAQVEFAMDSLAVNEFEMTGNATLRGNLGTLEYAESFRILSTATLESEMAIVFTGEAGVYEDFAANTVASLRNLGGQLEIAASGLIRRLELNGKTLISQNDTEVDALELQGGAQLELTNGQSFIVRETVSHSAGNNVQTLIRSSGKATFVHEPYKKYCFERLSVENVDLMGASLINLDPQSSVTNSANWSNIDCDNVLFANFEVQFNCAGGLTEFINLSEGTITTYRWNFGNVGSSTDSQPTFVFANSRTYNVNLEISGPGGTADFSQEVTINSNSLRKPEIVANGSQLTSALPASSYQWYNNGELIEGATGRSLQVLDGGAYQVAVVDDQCNRISDMVVVSSTSDGTFAGRAGYSIGPNPVGDRLSLFINNDYRGEVSVRIYDAMGREKQHNFFSKKAAGAEFIMEFNHSPGLYLVHVEAAKEIHTFKVTKE</sequence>
<dbReference type="Gene3D" id="2.60.120.380">
    <property type="match status" value="1"/>
</dbReference>
<comment type="caution">
    <text evidence="9">The sequence shown here is derived from an EMBL/GenBank/DDBJ whole genome shotgun (WGS) entry which is preliminary data.</text>
</comment>
<keyword evidence="2" id="KW-0645">Protease</keyword>
<dbReference type="InterPro" id="IPR015500">
    <property type="entry name" value="Peptidase_S8_subtilisin-rel"/>
</dbReference>
<accession>A0ABT8C771</accession>
<evidence type="ECO:0000256" key="5">
    <source>
        <dbReference type="PROSITE-ProRule" id="PRU01240"/>
    </source>
</evidence>
<dbReference type="Gene3D" id="3.40.50.200">
    <property type="entry name" value="Peptidase S8/S53 domain"/>
    <property type="match status" value="1"/>
</dbReference>
<dbReference type="InterPro" id="IPR034058">
    <property type="entry name" value="TagA/B/C/D_pept_dom"/>
</dbReference>
<dbReference type="InterPro" id="IPR013783">
    <property type="entry name" value="Ig-like_fold"/>
</dbReference>
<feature type="region of interest" description="Disordered" evidence="6">
    <location>
        <begin position="274"/>
        <end position="296"/>
    </location>
</feature>
<dbReference type="InterPro" id="IPR023828">
    <property type="entry name" value="Peptidase_S8_Ser-AS"/>
</dbReference>
<evidence type="ECO:0000256" key="7">
    <source>
        <dbReference type="SAM" id="SignalP"/>
    </source>
</evidence>
<evidence type="ECO:0000313" key="9">
    <source>
        <dbReference type="EMBL" id="MDN3688221.1"/>
    </source>
</evidence>
<protein>
    <submittedName>
        <fullName evidence="9">S8 family serine peptidase</fullName>
    </submittedName>
</protein>
<comment type="caution">
    <text evidence="5">Lacks conserved residue(s) required for the propagation of feature annotation.</text>
</comment>
<feature type="chain" id="PRO_5046076991" evidence="7">
    <location>
        <begin position="20"/>
        <end position="1148"/>
    </location>
</feature>
<dbReference type="SUPFAM" id="SSF49785">
    <property type="entry name" value="Galactose-binding domain-like"/>
    <property type="match status" value="1"/>
</dbReference>
<evidence type="ECO:0000256" key="3">
    <source>
        <dbReference type="ARBA" id="ARBA00022801"/>
    </source>
</evidence>
<dbReference type="InterPro" id="IPR000601">
    <property type="entry name" value="PKD_dom"/>
</dbReference>
<dbReference type="PROSITE" id="PS51892">
    <property type="entry name" value="SUBTILASE"/>
    <property type="match status" value="1"/>
</dbReference>
<dbReference type="PANTHER" id="PTHR43399">
    <property type="entry name" value="SUBTILISIN-RELATED"/>
    <property type="match status" value="1"/>
</dbReference>
<dbReference type="PROSITE" id="PS00138">
    <property type="entry name" value="SUBTILASE_SER"/>
    <property type="match status" value="1"/>
</dbReference>
<dbReference type="RefSeq" id="WP_163387117.1">
    <property type="nucleotide sequence ID" value="NZ_JAUFQS010000008.1"/>
</dbReference>
<keyword evidence="4" id="KW-0720">Serine protease</keyword>
<name>A0ABT8C771_9BACT</name>
<dbReference type="NCBIfam" id="TIGR04183">
    <property type="entry name" value="Por_Secre_tail"/>
    <property type="match status" value="1"/>
</dbReference>
<keyword evidence="3" id="KW-0378">Hydrolase</keyword>
<dbReference type="SUPFAM" id="SSF52743">
    <property type="entry name" value="Subtilisin-like"/>
    <property type="match status" value="1"/>
</dbReference>
<evidence type="ECO:0000259" key="8">
    <source>
        <dbReference type="PROSITE" id="PS50093"/>
    </source>
</evidence>
<dbReference type="EMBL" id="JAUFQS010000008">
    <property type="protein sequence ID" value="MDN3688221.1"/>
    <property type="molecule type" value="Genomic_DNA"/>
</dbReference>
<dbReference type="InterPro" id="IPR051048">
    <property type="entry name" value="Peptidase_S8/S53_subtilisin"/>
</dbReference>
<dbReference type="PRINTS" id="PR00723">
    <property type="entry name" value="SUBTILISIN"/>
</dbReference>
<gene>
    <name evidence="9" type="ORF">QWZ15_10295</name>
</gene>
<evidence type="ECO:0000256" key="4">
    <source>
        <dbReference type="ARBA" id="ARBA00022825"/>
    </source>
</evidence>
<dbReference type="PROSITE" id="PS50093">
    <property type="entry name" value="PKD"/>
    <property type="match status" value="1"/>
</dbReference>
<evidence type="ECO:0000256" key="6">
    <source>
        <dbReference type="SAM" id="MobiDB-lite"/>
    </source>
</evidence>
<keyword evidence="7" id="KW-0732">Signal</keyword>
<proteinExistence type="inferred from homology"/>
<dbReference type="PANTHER" id="PTHR43399:SF4">
    <property type="entry name" value="CELL WALL-ASSOCIATED PROTEASE"/>
    <property type="match status" value="1"/>
</dbReference>
<dbReference type="InterPro" id="IPR036852">
    <property type="entry name" value="Peptidase_S8/S53_dom_sf"/>
</dbReference>
<dbReference type="Pfam" id="PF00801">
    <property type="entry name" value="PKD"/>
    <property type="match status" value="1"/>
</dbReference>
<dbReference type="InterPro" id="IPR000209">
    <property type="entry name" value="Peptidase_S8/S53_dom"/>
</dbReference>
<feature type="signal peptide" evidence="7">
    <location>
        <begin position="1"/>
        <end position="19"/>
    </location>
</feature>
<comment type="similarity">
    <text evidence="1 5">Belongs to the peptidase S8 family.</text>
</comment>
<dbReference type="Gene3D" id="2.60.40.10">
    <property type="entry name" value="Immunoglobulins"/>
    <property type="match status" value="1"/>
</dbReference>
<dbReference type="Proteomes" id="UP001236663">
    <property type="component" value="Unassembled WGS sequence"/>
</dbReference>
<dbReference type="SUPFAM" id="SSF49299">
    <property type="entry name" value="PKD domain"/>
    <property type="match status" value="1"/>
</dbReference>
<dbReference type="InterPro" id="IPR035986">
    <property type="entry name" value="PKD_dom_sf"/>
</dbReference>
<dbReference type="CDD" id="cd04842">
    <property type="entry name" value="Peptidases_S8_Kp43_protease"/>
    <property type="match status" value="1"/>
</dbReference>
<dbReference type="CDD" id="cd00146">
    <property type="entry name" value="PKD"/>
    <property type="match status" value="1"/>
</dbReference>
<evidence type="ECO:0000256" key="1">
    <source>
        <dbReference type="ARBA" id="ARBA00011073"/>
    </source>
</evidence>
<dbReference type="InterPro" id="IPR026444">
    <property type="entry name" value="Secre_tail"/>
</dbReference>
<keyword evidence="10" id="KW-1185">Reference proteome</keyword>
<feature type="compositionally biased region" description="Basic and acidic residues" evidence="6">
    <location>
        <begin position="274"/>
        <end position="284"/>
    </location>
</feature>
<evidence type="ECO:0000313" key="10">
    <source>
        <dbReference type="Proteomes" id="UP001236663"/>
    </source>
</evidence>
<reference evidence="10" key="1">
    <citation type="journal article" date="2019" name="Int. J. Syst. Evol. Microbiol.">
        <title>The Global Catalogue of Microorganisms (GCM) 10K type strain sequencing project: providing services to taxonomists for standard genome sequencing and annotation.</title>
        <authorList>
            <consortium name="The Broad Institute Genomics Platform"/>
            <consortium name="The Broad Institute Genome Sequencing Center for Infectious Disease"/>
            <person name="Wu L."/>
            <person name="Ma J."/>
        </authorList>
    </citation>
    <scope>NUCLEOTIDE SEQUENCE [LARGE SCALE GENOMIC DNA]</scope>
    <source>
        <strain evidence="10">CECT 7706</strain>
    </source>
</reference>
<dbReference type="InterPro" id="IPR008979">
    <property type="entry name" value="Galactose-bd-like_sf"/>
</dbReference>